<dbReference type="EMBL" id="NMUH01001947">
    <property type="protein sequence ID" value="MQL96694.1"/>
    <property type="molecule type" value="Genomic_DNA"/>
</dbReference>
<name>A0A843VUP6_COLES</name>
<feature type="compositionally biased region" description="Polar residues" evidence="1">
    <location>
        <begin position="157"/>
        <end position="166"/>
    </location>
</feature>
<feature type="compositionally biased region" description="Polar residues" evidence="1">
    <location>
        <begin position="136"/>
        <end position="150"/>
    </location>
</feature>
<dbReference type="AlphaFoldDB" id="A0A843VUP6"/>
<sequence>MEQGGGGQSDLKGIQWVRFFLEVHGGIDVCGFPTSQCVRGSGRFCLWALTLWRSEVAMLVVRHPSHVVAWWSPGSSSRELDVGRVAEAALASCATSSSEGEFCELLYLSDSRVVLCKFSGPKSKSESKVNLTRCQTPTVQPLRRATTQRSKGLAEGFTNSPLQPTSHVCPKRTRDSP</sequence>
<evidence type="ECO:0000256" key="1">
    <source>
        <dbReference type="SAM" id="MobiDB-lite"/>
    </source>
</evidence>
<evidence type="ECO:0000313" key="2">
    <source>
        <dbReference type="EMBL" id="MQL96694.1"/>
    </source>
</evidence>
<feature type="region of interest" description="Disordered" evidence="1">
    <location>
        <begin position="136"/>
        <end position="177"/>
    </location>
</feature>
<comment type="caution">
    <text evidence="2">The sequence shown here is derived from an EMBL/GenBank/DDBJ whole genome shotgun (WGS) entry which is preliminary data.</text>
</comment>
<keyword evidence="3" id="KW-1185">Reference proteome</keyword>
<evidence type="ECO:0000313" key="3">
    <source>
        <dbReference type="Proteomes" id="UP000652761"/>
    </source>
</evidence>
<organism evidence="2 3">
    <name type="scientific">Colocasia esculenta</name>
    <name type="common">Wild taro</name>
    <name type="synonym">Arum esculentum</name>
    <dbReference type="NCBI Taxonomy" id="4460"/>
    <lineage>
        <taxon>Eukaryota</taxon>
        <taxon>Viridiplantae</taxon>
        <taxon>Streptophyta</taxon>
        <taxon>Embryophyta</taxon>
        <taxon>Tracheophyta</taxon>
        <taxon>Spermatophyta</taxon>
        <taxon>Magnoliopsida</taxon>
        <taxon>Liliopsida</taxon>
        <taxon>Araceae</taxon>
        <taxon>Aroideae</taxon>
        <taxon>Colocasieae</taxon>
        <taxon>Colocasia</taxon>
    </lineage>
</organism>
<accession>A0A843VUP6</accession>
<proteinExistence type="predicted"/>
<protein>
    <submittedName>
        <fullName evidence="2">Uncharacterized protein</fullName>
    </submittedName>
</protein>
<dbReference type="Proteomes" id="UP000652761">
    <property type="component" value="Unassembled WGS sequence"/>
</dbReference>
<reference evidence="2" key="1">
    <citation type="submission" date="2017-07" db="EMBL/GenBank/DDBJ databases">
        <title>Taro Niue Genome Assembly and Annotation.</title>
        <authorList>
            <person name="Atibalentja N."/>
            <person name="Keating K."/>
            <person name="Fields C.J."/>
        </authorList>
    </citation>
    <scope>NUCLEOTIDE SEQUENCE</scope>
    <source>
        <strain evidence="2">Niue_2</strain>
        <tissue evidence="2">Leaf</tissue>
    </source>
</reference>
<gene>
    <name evidence="2" type="ORF">Taro_029374</name>
</gene>